<comment type="caution">
    <text evidence="7">The sequence shown here is derived from an EMBL/GenBank/DDBJ whole genome shotgun (WGS) entry which is preliminary data.</text>
</comment>
<evidence type="ECO:0000313" key="8">
    <source>
        <dbReference type="Proteomes" id="UP000643701"/>
    </source>
</evidence>
<accession>A0A967ABZ8</accession>
<keyword evidence="3 6" id="KW-0812">Transmembrane</keyword>
<keyword evidence="8" id="KW-1185">Reference proteome</keyword>
<feature type="transmembrane region" description="Helical" evidence="6">
    <location>
        <begin position="453"/>
        <end position="470"/>
    </location>
</feature>
<feature type="transmembrane region" description="Helical" evidence="6">
    <location>
        <begin position="342"/>
        <end position="359"/>
    </location>
</feature>
<comment type="subcellular location">
    <subcellularLocation>
        <location evidence="1">Cell membrane</location>
        <topology evidence="1">Multi-pass membrane protein</topology>
    </subcellularLocation>
</comment>
<evidence type="ECO:0000256" key="3">
    <source>
        <dbReference type="ARBA" id="ARBA00022692"/>
    </source>
</evidence>
<keyword evidence="5 6" id="KW-0472">Membrane</keyword>
<feature type="transmembrane region" description="Helical" evidence="6">
    <location>
        <begin position="80"/>
        <end position="100"/>
    </location>
</feature>
<feature type="transmembrane region" description="Helical" evidence="6">
    <location>
        <begin position="12"/>
        <end position="33"/>
    </location>
</feature>
<evidence type="ECO:0000256" key="4">
    <source>
        <dbReference type="ARBA" id="ARBA00022989"/>
    </source>
</evidence>
<dbReference type="GO" id="GO:0005886">
    <property type="term" value="C:plasma membrane"/>
    <property type="evidence" value="ECO:0007669"/>
    <property type="project" value="UniProtKB-SubCell"/>
</dbReference>
<keyword evidence="4 6" id="KW-1133">Transmembrane helix</keyword>
<evidence type="ECO:0000256" key="2">
    <source>
        <dbReference type="ARBA" id="ARBA00022475"/>
    </source>
</evidence>
<feature type="transmembrane region" description="Helical" evidence="6">
    <location>
        <begin position="145"/>
        <end position="165"/>
    </location>
</feature>
<dbReference type="Proteomes" id="UP000643701">
    <property type="component" value="Unassembled WGS sequence"/>
</dbReference>
<dbReference type="Pfam" id="PF01943">
    <property type="entry name" value="Polysacc_synt"/>
    <property type="match status" value="1"/>
</dbReference>
<gene>
    <name evidence="7" type="ORF">G7034_04255</name>
</gene>
<feature type="transmembrane region" description="Helical" evidence="6">
    <location>
        <begin position="262"/>
        <end position="284"/>
    </location>
</feature>
<feature type="transmembrane region" description="Helical" evidence="6">
    <location>
        <begin position="430"/>
        <end position="447"/>
    </location>
</feature>
<dbReference type="AlphaFoldDB" id="A0A967ABZ8"/>
<dbReference type="RefSeq" id="WP_166399729.1">
    <property type="nucleotide sequence ID" value="NZ_JAANAS010000038.1"/>
</dbReference>
<feature type="transmembrane region" description="Helical" evidence="6">
    <location>
        <begin position="112"/>
        <end position="133"/>
    </location>
</feature>
<evidence type="ECO:0000256" key="6">
    <source>
        <dbReference type="SAM" id="Phobius"/>
    </source>
</evidence>
<feature type="transmembrane region" description="Helical" evidence="6">
    <location>
        <begin position="45"/>
        <end position="68"/>
    </location>
</feature>
<name>A0A967ABZ8_9FLAO</name>
<feature type="transmembrane region" description="Helical" evidence="6">
    <location>
        <begin position="371"/>
        <end position="390"/>
    </location>
</feature>
<dbReference type="InterPro" id="IPR050833">
    <property type="entry name" value="Poly_Biosynth_Transport"/>
</dbReference>
<keyword evidence="2" id="KW-1003">Cell membrane</keyword>
<evidence type="ECO:0000256" key="5">
    <source>
        <dbReference type="ARBA" id="ARBA00023136"/>
    </source>
</evidence>
<feature type="transmembrane region" description="Helical" evidence="6">
    <location>
        <begin position="185"/>
        <end position="204"/>
    </location>
</feature>
<dbReference type="InterPro" id="IPR002797">
    <property type="entry name" value="Polysacc_synth"/>
</dbReference>
<sequence length="492" mass="56321">MFKKLFQQTFIYGLSTVLPRLISVLLLPLYTGILENSNFGDYSLIFAYFVIFNVVLSYGMETAFFRFYNKEENPEQVIHTSHWSISLSTLIFVVLGFVFLEPIHQFTRIETPILKLVIGILALDALAVIPFAWLRAKGKPIKYAVIKTLNVSLNLGLNIFFLLYLKDWSKKFSVLESIYIEDYEVNYIFISLFISSALTLLLLVEFFKQVEFQFNKQLWKRMMNYALPVLVAGLAYSINEVLDRILLERLLPQDIAKEQVGIYSACYKLGMFMTLFGTAFRLGVEPFFFSHAKSANPTKAYAIITKYYSILGGFILLVVLVFVDLFKVILIRDESYYEAMDIVPVILLANLFLGLYHNLSVWYKVTDRTKFGAYISSLGAIVTVVINLTLIPVYGYYASAGATLLAYFLMMILSYFFGQKYYKIPYSTSKISLYLLVAVGFSALAFYGFRENYAVGTLLILIFATIIYFGEKAELIQLLKPSNNQNSDETRT</sequence>
<dbReference type="PANTHER" id="PTHR30250">
    <property type="entry name" value="PST FAMILY PREDICTED COLANIC ACID TRANSPORTER"/>
    <property type="match status" value="1"/>
</dbReference>
<protein>
    <submittedName>
        <fullName evidence="7">Oligosaccharide flippase family protein</fullName>
    </submittedName>
</protein>
<proteinExistence type="predicted"/>
<feature type="transmembrane region" description="Helical" evidence="6">
    <location>
        <begin position="225"/>
        <end position="242"/>
    </location>
</feature>
<evidence type="ECO:0000313" key="7">
    <source>
        <dbReference type="EMBL" id="NGZ89462.1"/>
    </source>
</evidence>
<feature type="transmembrane region" description="Helical" evidence="6">
    <location>
        <begin position="305"/>
        <end position="330"/>
    </location>
</feature>
<feature type="transmembrane region" description="Helical" evidence="6">
    <location>
        <begin position="396"/>
        <end position="418"/>
    </location>
</feature>
<organism evidence="7 8">
    <name type="scientific">Psychroflexus maritimus</name>
    <dbReference type="NCBI Taxonomy" id="2714865"/>
    <lineage>
        <taxon>Bacteria</taxon>
        <taxon>Pseudomonadati</taxon>
        <taxon>Bacteroidota</taxon>
        <taxon>Flavobacteriia</taxon>
        <taxon>Flavobacteriales</taxon>
        <taxon>Flavobacteriaceae</taxon>
        <taxon>Psychroflexus</taxon>
    </lineage>
</organism>
<reference evidence="7" key="1">
    <citation type="submission" date="2020-03" db="EMBL/GenBank/DDBJ databases">
        <title>Psychroflexus Maritimus sp. nov., isolate from marine sediment.</title>
        <authorList>
            <person name="Zhong Y.-L."/>
        </authorList>
    </citation>
    <scope>NUCLEOTIDE SEQUENCE</scope>
    <source>
        <strain evidence="7">C1</strain>
    </source>
</reference>
<evidence type="ECO:0000256" key="1">
    <source>
        <dbReference type="ARBA" id="ARBA00004651"/>
    </source>
</evidence>
<dbReference type="PANTHER" id="PTHR30250:SF11">
    <property type="entry name" value="O-ANTIGEN TRANSPORTER-RELATED"/>
    <property type="match status" value="1"/>
</dbReference>
<dbReference type="EMBL" id="JAANAS010000038">
    <property type="protein sequence ID" value="NGZ89462.1"/>
    <property type="molecule type" value="Genomic_DNA"/>
</dbReference>